<evidence type="ECO:0000313" key="1">
    <source>
        <dbReference type="EMBL" id="PTM59010.1"/>
    </source>
</evidence>
<comment type="caution">
    <text evidence="1">The sequence shown here is derived from an EMBL/GenBank/DDBJ whole genome shotgun (WGS) entry which is preliminary data.</text>
</comment>
<proteinExistence type="predicted"/>
<sequence length="45" mass="5441">MHPLPATNQTVDFFFIHRKDVYLDQAYQAFLRLLQEQYGEEKIPE</sequence>
<evidence type="ECO:0000313" key="2">
    <source>
        <dbReference type="Proteomes" id="UP000241639"/>
    </source>
</evidence>
<name>A0A2T4ZAV0_9BACL</name>
<reference evidence="1 2" key="1">
    <citation type="submission" date="2018-04" db="EMBL/GenBank/DDBJ databases">
        <title>Genomic Encyclopedia of Archaeal and Bacterial Type Strains, Phase II (KMG-II): from individual species to whole genera.</title>
        <authorList>
            <person name="Goeker M."/>
        </authorList>
    </citation>
    <scope>NUCLEOTIDE SEQUENCE [LARGE SCALE GENOMIC DNA]</scope>
    <source>
        <strain evidence="1 2">DSM 45169</strain>
    </source>
</reference>
<keyword evidence="2" id="KW-1185">Reference proteome</keyword>
<dbReference type="Proteomes" id="UP000241639">
    <property type="component" value="Unassembled WGS sequence"/>
</dbReference>
<dbReference type="EMBL" id="PZZP01000001">
    <property type="protein sequence ID" value="PTM59010.1"/>
    <property type="molecule type" value="Genomic_DNA"/>
</dbReference>
<accession>A0A2T4ZAV0</accession>
<organism evidence="1 2">
    <name type="scientific">Desmospora activa DSM 45169</name>
    <dbReference type="NCBI Taxonomy" id="1121389"/>
    <lineage>
        <taxon>Bacteria</taxon>
        <taxon>Bacillati</taxon>
        <taxon>Bacillota</taxon>
        <taxon>Bacilli</taxon>
        <taxon>Bacillales</taxon>
        <taxon>Thermoactinomycetaceae</taxon>
        <taxon>Desmospora</taxon>
    </lineage>
</organism>
<gene>
    <name evidence="1" type="ORF">C8J48_1610</name>
</gene>
<dbReference type="RefSeq" id="WP_170105279.1">
    <property type="nucleotide sequence ID" value="NZ_PZZP01000001.1"/>
</dbReference>
<protein>
    <submittedName>
        <fullName evidence="1">Uncharacterized protein</fullName>
    </submittedName>
</protein>
<dbReference type="AlphaFoldDB" id="A0A2T4ZAV0"/>